<organism evidence="2 3">
    <name type="scientific">Rubroshorea leprosula</name>
    <dbReference type="NCBI Taxonomy" id="152421"/>
    <lineage>
        <taxon>Eukaryota</taxon>
        <taxon>Viridiplantae</taxon>
        <taxon>Streptophyta</taxon>
        <taxon>Embryophyta</taxon>
        <taxon>Tracheophyta</taxon>
        <taxon>Spermatophyta</taxon>
        <taxon>Magnoliopsida</taxon>
        <taxon>eudicotyledons</taxon>
        <taxon>Gunneridae</taxon>
        <taxon>Pentapetalae</taxon>
        <taxon>rosids</taxon>
        <taxon>malvids</taxon>
        <taxon>Malvales</taxon>
        <taxon>Dipterocarpaceae</taxon>
        <taxon>Rubroshorea</taxon>
    </lineage>
</organism>
<comment type="caution">
    <text evidence="2">The sequence shown here is derived from an EMBL/GenBank/DDBJ whole genome shotgun (WGS) entry which is preliminary data.</text>
</comment>
<dbReference type="AlphaFoldDB" id="A0AAV5MVX7"/>
<reference evidence="2 3" key="1">
    <citation type="journal article" date="2021" name="Commun. Biol.">
        <title>The genome of Shorea leprosula (Dipterocarpaceae) highlights the ecological relevance of drought in aseasonal tropical rainforests.</title>
        <authorList>
            <person name="Ng K.K.S."/>
            <person name="Kobayashi M.J."/>
            <person name="Fawcett J.A."/>
            <person name="Hatakeyama M."/>
            <person name="Paape T."/>
            <person name="Ng C.H."/>
            <person name="Ang C.C."/>
            <person name="Tnah L.H."/>
            <person name="Lee C.T."/>
            <person name="Nishiyama T."/>
            <person name="Sese J."/>
            <person name="O'Brien M.J."/>
            <person name="Copetti D."/>
            <person name="Mohd Noor M.I."/>
            <person name="Ong R.C."/>
            <person name="Putra M."/>
            <person name="Sireger I.Z."/>
            <person name="Indrioko S."/>
            <person name="Kosugi Y."/>
            <person name="Izuno A."/>
            <person name="Isagi Y."/>
            <person name="Lee S.L."/>
            <person name="Shimizu K.K."/>
        </authorList>
    </citation>
    <scope>NUCLEOTIDE SEQUENCE [LARGE SCALE GENOMIC DNA]</scope>
    <source>
        <strain evidence="2">214</strain>
    </source>
</reference>
<keyword evidence="3" id="KW-1185">Reference proteome</keyword>
<accession>A0AAV5MVX7</accession>
<feature type="region of interest" description="Disordered" evidence="1">
    <location>
        <begin position="1"/>
        <end position="25"/>
    </location>
</feature>
<dbReference type="EMBL" id="BPVZ01001577">
    <property type="protein sequence ID" value="GKV53598.1"/>
    <property type="molecule type" value="Genomic_DNA"/>
</dbReference>
<proteinExistence type="predicted"/>
<protein>
    <submittedName>
        <fullName evidence="2">Uncharacterized protein</fullName>
    </submittedName>
</protein>
<dbReference type="Proteomes" id="UP001054252">
    <property type="component" value="Unassembled WGS sequence"/>
</dbReference>
<gene>
    <name evidence="2" type="ORF">SLEP1_g60117</name>
</gene>
<evidence type="ECO:0000313" key="3">
    <source>
        <dbReference type="Proteomes" id="UP001054252"/>
    </source>
</evidence>
<evidence type="ECO:0000313" key="2">
    <source>
        <dbReference type="EMBL" id="GKV53598.1"/>
    </source>
</evidence>
<name>A0AAV5MVX7_9ROSI</name>
<feature type="compositionally biased region" description="Polar residues" evidence="1">
    <location>
        <begin position="1"/>
        <end position="10"/>
    </location>
</feature>
<evidence type="ECO:0000256" key="1">
    <source>
        <dbReference type="SAM" id="MobiDB-lite"/>
    </source>
</evidence>
<sequence length="78" mass="8272">MQSVTSSLSETAADKRAASPLGWGRFFPSKRMEFGSSSPSICLYLNSFQNKVIGLAYIGGWSKAGLALDISPNKGTPS</sequence>